<sequence length="414" mass="45756">MLPYFSTILTTISLLSSAKSDAFGDKTLYPSPPPMNIQGNVIIGYYQASRGLYQQLESVPWKYYNNGYMVFQGVWPIEQFRFTFGSEDENTLAVQNMEPFVQAATRNRVTPLLGIGGEQGSKLFSYYMGSGGSRTNFVRAVVDLAKLYNFQAPNDRGAGCNNRSPEDVVNFGYFAQEFKKIWKEGRLIVRVNFNGFIGALGTYATPQETSLLAQNADYVDLMAYDGYTGNKGDKTGPFSALTGGDCPKIPYLSNGIKELLQVMNYQGFSPQKLILGFTGYGRLFYLPQQFDMKTDISQVAYGAAPQGGWADNLNGTVDSCNRVRGYEGIYLLTEILNNGWLARDGVTSTQVLTRGWDECSKQPYLYDNKHLLVYDDPGSLSIKSNHAKQSGLAGVSLLQPPPGVDQVDLVDLSL</sequence>
<dbReference type="RefSeq" id="XP_053017121.1">
    <property type="nucleotide sequence ID" value="XM_053165984.1"/>
</dbReference>
<dbReference type="Gene3D" id="3.20.20.80">
    <property type="entry name" value="Glycosidases"/>
    <property type="match status" value="1"/>
</dbReference>
<evidence type="ECO:0000259" key="1">
    <source>
        <dbReference type="PROSITE" id="PS51910"/>
    </source>
</evidence>
<dbReference type="Proteomes" id="UP001164743">
    <property type="component" value="Chromosome 1A"/>
</dbReference>
<feature type="domain" description="GH18" evidence="1">
    <location>
        <begin position="40"/>
        <end position="414"/>
    </location>
</feature>
<dbReference type="PANTHER" id="PTHR11177">
    <property type="entry name" value="CHITINASE"/>
    <property type="match status" value="1"/>
</dbReference>
<dbReference type="PROSITE" id="PS51910">
    <property type="entry name" value="GH18_2"/>
    <property type="match status" value="1"/>
</dbReference>
<proteinExistence type="predicted"/>
<evidence type="ECO:0000313" key="3">
    <source>
        <dbReference type="Proteomes" id="UP001164743"/>
    </source>
</evidence>
<dbReference type="Gene3D" id="3.10.50.10">
    <property type="match status" value="1"/>
</dbReference>
<name>A0ABY7CBN4_9BASI</name>
<protein>
    <recommendedName>
        <fullName evidence="1">GH18 domain-containing protein</fullName>
    </recommendedName>
</protein>
<dbReference type="InterPro" id="IPR029070">
    <property type="entry name" value="Chitinase_insertion_sf"/>
</dbReference>
<reference evidence="2" key="1">
    <citation type="submission" date="2022-10" db="EMBL/GenBank/DDBJ databases">
        <title>Puccinia triticina Genome sequencing and assembly.</title>
        <authorList>
            <person name="Li C."/>
        </authorList>
    </citation>
    <scope>NUCLEOTIDE SEQUENCE</scope>
    <source>
        <strain evidence="2">Pt15</strain>
    </source>
</reference>
<dbReference type="InterPro" id="IPR050314">
    <property type="entry name" value="Glycosyl_Hydrlase_18"/>
</dbReference>
<dbReference type="InterPro" id="IPR011583">
    <property type="entry name" value="Chitinase_II/V-like_cat"/>
</dbReference>
<dbReference type="SUPFAM" id="SSF51445">
    <property type="entry name" value="(Trans)glycosidases"/>
    <property type="match status" value="1"/>
</dbReference>
<evidence type="ECO:0000313" key="2">
    <source>
        <dbReference type="EMBL" id="WAQ81566.1"/>
    </source>
</evidence>
<dbReference type="PANTHER" id="PTHR11177:SF317">
    <property type="entry name" value="CHITINASE 12-RELATED"/>
    <property type="match status" value="1"/>
</dbReference>
<dbReference type="SMART" id="SM00636">
    <property type="entry name" value="Glyco_18"/>
    <property type="match status" value="1"/>
</dbReference>
<organism evidence="2 3">
    <name type="scientific">Puccinia triticina</name>
    <dbReference type="NCBI Taxonomy" id="208348"/>
    <lineage>
        <taxon>Eukaryota</taxon>
        <taxon>Fungi</taxon>
        <taxon>Dikarya</taxon>
        <taxon>Basidiomycota</taxon>
        <taxon>Pucciniomycotina</taxon>
        <taxon>Pucciniomycetes</taxon>
        <taxon>Pucciniales</taxon>
        <taxon>Pucciniaceae</taxon>
        <taxon>Puccinia</taxon>
    </lineage>
</organism>
<dbReference type="EMBL" id="CP110421">
    <property type="protein sequence ID" value="WAQ81566.1"/>
    <property type="molecule type" value="Genomic_DNA"/>
</dbReference>
<accession>A0ABY7CBN4</accession>
<dbReference type="InterPro" id="IPR001223">
    <property type="entry name" value="Glyco_hydro18_cat"/>
</dbReference>
<dbReference type="Pfam" id="PF00704">
    <property type="entry name" value="Glyco_hydro_18"/>
    <property type="match status" value="1"/>
</dbReference>
<keyword evidence="3" id="KW-1185">Reference proteome</keyword>
<gene>
    <name evidence="2" type="ORF">PtA15_1A908</name>
</gene>
<dbReference type="GeneID" id="77806879"/>
<dbReference type="InterPro" id="IPR017853">
    <property type="entry name" value="GH"/>
</dbReference>